<dbReference type="Proteomes" id="UP000235672">
    <property type="component" value="Unassembled WGS sequence"/>
</dbReference>
<reference evidence="3 4" key="1">
    <citation type="submission" date="2016-05" db="EMBL/GenBank/DDBJ databases">
        <title>A degradative enzymes factory behind the ericoid mycorrhizal symbiosis.</title>
        <authorList>
            <consortium name="DOE Joint Genome Institute"/>
            <person name="Martino E."/>
            <person name="Morin E."/>
            <person name="Grelet G."/>
            <person name="Kuo A."/>
            <person name="Kohler A."/>
            <person name="Daghino S."/>
            <person name="Barry K."/>
            <person name="Choi C."/>
            <person name="Cichocki N."/>
            <person name="Clum A."/>
            <person name="Copeland A."/>
            <person name="Hainaut M."/>
            <person name="Haridas S."/>
            <person name="Labutti K."/>
            <person name="Lindquist E."/>
            <person name="Lipzen A."/>
            <person name="Khouja H.-R."/>
            <person name="Murat C."/>
            <person name="Ohm R."/>
            <person name="Olson A."/>
            <person name="Spatafora J."/>
            <person name="Veneault-Fourrey C."/>
            <person name="Henrissat B."/>
            <person name="Grigoriev I."/>
            <person name="Martin F."/>
            <person name="Perotto S."/>
        </authorList>
    </citation>
    <scope>NUCLEOTIDE SEQUENCE [LARGE SCALE GENOMIC DNA]</scope>
    <source>
        <strain evidence="3 4">UAMH 7357</strain>
    </source>
</reference>
<dbReference type="Pfam" id="PF06985">
    <property type="entry name" value="HET"/>
    <property type="match status" value="1"/>
</dbReference>
<protein>
    <recommendedName>
        <fullName evidence="2">Heterokaryon incompatibility domain-containing protein</fullName>
    </recommendedName>
</protein>
<dbReference type="EMBL" id="KZ613465">
    <property type="protein sequence ID" value="PMD27808.1"/>
    <property type="molecule type" value="Genomic_DNA"/>
</dbReference>
<name>A0A2J6QNI3_9HELO</name>
<dbReference type="AlphaFoldDB" id="A0A2J6QNI3"/>
<proteinExistence type="predicted"/>
<feature type="region of interest" description="Disordered" evidence="1">
    <location>
        <begin position="1"/>
        <end position="28"/>
    </location>
</feature>
<dbReference type="PANTHER" id="PTHR24148">
    <property type="entry name" value="ANKYRIN REPEAT DOMAIN-CONTAINING PROTEIN 39 HOMOLOG-RELATED"/>
    <property type="match status" value="1"/>
</dbReference>
<evidence type="ECO:0000313" key="3">
    <source>
        <dbReference type="EMBL" id="PMD27808.1"/>
    </source>
</evidence>
<dbReference type="STRING" id="1745343.A0A2J6QNI3"/>
<dbReference type="OrthoDB" id="2157530at2759"/>
<accession>A0A2J6QNI3</accession>
<gene>
    <name evidence="3" type="ORF">NA56DRAFT_147976</name>
</gene>
<organism evidence="3 4">
    <name type="scientific">Hyaloscypha hepaticicola</name>
    <dbReference type="NCBI Taxonomy" id="2082293"/>
    <lineage>
        <taxon>Eukaryota</taxon>
        <taxon>Fungi</taxon>
        <taxon>Dikarya</taxon>
        <taxon>Ascomycota</taxon>
        <taxon>Pezizomycotina</taxon>
        <taxon>Leotiomycetes</taxon>
        <taxon>Helotiales</taxon>
        <taxon>Hyaloscyphaceae</taxon>
        <taxon>Hyaloscypha</taxon>
    </lineage>
</organism>
<keyword evidence="4" id="KW-1185">Reference proteome</keyword>
<dbReference type="InterPro" id="IPR052895">
    <property type="entry name" value="HetReg/Transcr_Mod"/>
</dbReference>
<dbReference type="PANTHER" id="PTHR24148:SF73">
    <property type="entry name" value="HET DOMAIN PROTEIN (AFU_ORTHOLOGUE AFUA_8G01020)"/>
    <property type="match status" value="1"/>
</dbReference>
<sequence>MAATPLERSRNDQDSPEPEPNEGFDSDADYRYKSLESGQIRLVNLFQHRETAPELLSGCESLWCALENVEALNAAYTAISYEWGSQDKPFSILVMDRDKNRLGGIRITATLKNVLLDLMQSPVEPKVFWIDQLCIDQSDPQDKSIQIPEMGTIYRDASQVLTYLGPAEAGDPEGLELMDQICRHYEPMLISLAGSKRITPSVVANLWDLFERSPEKKLRVEPEKPAWTNLCRMLLTGWLKRRWMVQENMLNKNTFFLRGPRILKLANGGLIVQCIIHGSLPRPTEERLSSVITRYGFTIGGIESGRDMNFNMFDLLFWFCQTECHDPRDRIFALLGAASDATGLNIIVDYSRTENEILINLATRMVEYHRNLDILKVPLTAERDLPSWVPYWDEHDLIYTSEIRNASRLNAAGEFNIRCAFENEGKILTLKGLRLGTLEASLGYSGSSSLRVNYVHLLRGEAIEEVRQQVKVLNQIQERWGNSKDYEYALACTLVSASPLSQYNEVDSKEAPREGVLRAFRNCLKLLKHSLESTASQSSEQFSYSAAASSPTSMTDNEKQMAVKFIRDIFIHNRAFWTINGRHLCLAPAAARAGDLATVLLGGPLLYELRPTKDEGKYLFIGTAYVHGFMQGEAVQSPNWEQELETFRLV</sequence>
<evidence type="ECO:0000256" key="1">
    <source>
        <dbReference type="SAM" id="MobiDB-lite"/>
    </source>
</evidence>
<dbReference type="Pfam" id="PF26639">
    <property type="entry name" value="Het-6_barrel"/>
    <property type="match status" value="1"/>
</dbReference>
<feature type="compositionally biased region" description="Acidic residues" evidence="1">
    <location>
        <begin position="14"/>
        <end position="27"/>
    </location>
</feature>
<dbReference type="InterPro" id="IPR010730">
    <property type="entry name" value="HET"/>
</dbReference>
<feature type="domain" description="Heterokaryon incompatibility" evidence="2">
    <location>
        <begin position="76"/>
        <end position="247"/>
    </location>
</feature>
<evidence type="ECO:0000259" key="2">
    <source>
        <dbReference type="Pfam" id="PF06985"/>
    </source>
</evidence>
<evidence type="ECO:0000313" key="4">
    <source>
        <dbReference type="Proteomes" id="UP000235672"/>
    </source>
</evidence>